<feature type="compositionally biased region" description="Acidic residues" evidence="1">
    <location>
        <begin position="156"/>
        <end position="175"/>
    </location>
</feature>
<dbReference type="EMBL" id="HBHP01035483">
    <property type="protein sequence ID" value="CAD9777826.1"/>
    <property type="molecule type" value="Transcribed_RNA"/>
</dbReference>
<accession>A0A7S2U4C8</accession>
<evidence type="ECO:0000256" key="1">
    <source>
        <dbReference type="SAM" id="MobiDB-lite"/>
    </source>
</evidence>
<feature type="region of interest" description="Disordered" evidence="1">
    <location>
        <begin position="49"/>
        <end position="71"/>
    </location>
</feature>
<sequence length="175" mass="18914">MQSGATTASTTGNESLGSLCDQVNITKSLDCDKASSPFRDKPRVPVARLERSVVSPRTEQDGVAIAQSKDSVAQSKNLAAQSKNSVAQFKENAEITGVSHSSMSKPEIKLHATEDTRKAENKIQSGVETSSGTGENTEKDHDHPLDGRSVMKGTENDWEELPSEDDFLSDVDYDE</sequence>
<reference evidence="2" key="1">
    <citation type="submission" date="2021-01" db="EMBL/GenBank/DDBJ databases">
        <authorList>
            <person name="Corre E."/>
            <person name="Pelletier E."/>
            <person name="Niang G."/>
            <person name="Scheremetjew M."/>
            <person name="Finn R."/>
            <person name="Kale V."/>
            <person name="Holt S."/>
            <person name="Cochrane G."/>
            <person name="Meng A."/>
            <person name="Brown T."/>
            <person name="Cohen L."/>
        </authorList>
    </citation>
    <scope>NUCLEOTIDE SEQUENCE</scope>
    <source>
        <strain evidence="2">CCMP622</strain>
    </source>
</reference>
<gene>
    <name evidence="2" type="ORF">LSP00402_LOCUS21842</name>
</gene>
<dbReference type="AlphaFoldDB" id="A0A7S2U4C8"/>
<feature type="compositionally biased region" description="Polar residues" evidence="1">
    <location>
        <begin position="122"/>
        <end position="135"/>
    </location>
</feature>
<evidence type="ECO:0000313" key="2">
    <source>
        <dbReference type="EMBL" id="CAD9777826.1"/>
    </source>
</evidence>
<feature type="compositionally biased region" description="Basic and acidic residues" evidence="1">
    <location>
        <begin position="106"/>
        <end position="121"/>
    </location>
</feature>
<feature type="compositionally biased region" description="Basic and acidic residues" evidence="1">
    <location>
        <begin position="136"/>
        <end position="146"/>
    </location>
</feature>
<feature type="region of interest" description="Disordered" evidence="1">
    <location>
        <begin position="96"/>
        <end position="175"/>
    </location>
</feature>
<proteinExistence type="predicted"/>
<organism evidence="2">
    <name type="scientific">Lotharella oceanica</name>
    <dbReference type="NCBI Taxonomy" id="641309"/>
    <lineage>
        <taxon>Eukaryota</taxon>
        <taxon>Sar</taxon>
        <taxon>Rhizaria</taxon>
        <taxon>Cercozoa</taxon>
        <taxon>Chlorarachniophyceae</taxon>
        <taxon>Lotharella</taxon>
    </lineage>
</organism>
<protein>
    <submittedName>
        <fullName evidence="2">Uncharacterized protein</fullName>
    </submittedName>
</protein>
<name>A0A7S2U4C8_9EUKA</name>